<feature type="signal peptide" evidence="10">
    <location>
        <begin position="1"/>
        <end position="27"/>
    </location>
</feature>
<feature type="coiled-coil region" evidence="8">
    <location>
        <begin position="244"/>
        <end position="278"/>
    </location>
</feature>
<dbReference type="PANTHER" id="PTHR30026">
    <property type="entry name" value="OUTER MEMBRANE PROTEIN TOLC"/>
    <property type="match status" value="1"/>
</dbReference>
<feature type="compositionally biased region" description="Gly residues" evidence="9">
    <location>
        <begin position="223"/>
        <end position="237"/>
    </location>
</feature>
<evidence type="ECO:0000256" key="2">
    <source>
        <dbReference type="ARBA" id="ARBA00007613"/>
    </source>
</evidence>
<evidence type="ECO:0000256" key="6">
    <source>
        <dbReference type="ARBA" id="ARBA00023136"/>
    </source>
</evidence>
<sequence>MRIKKHIAILRWAAILLSALWYLPSQAQTTDSLSHYLETAARNNPSVNSSFALYKASLEKIPQAGAFSDPELEMGFFFKPMEQLSGKQVADFTLMQMFPWFGTRKAARNEATEMARMAYEQFRETRNNLFYEVKSQWYQLNNLNEQYKNTAANLELLKQLELLALSRYTASSVPGRPTPSVAPPVAPPVPQTPANNSMGGMGNMGTSPSTASATPGGNTTMSGMGGSMASGTMGSGSSGSMSDVLRIQIEMAELENNLEALRSNRKAAEARFNSLLNRDQDLPVQTSDSLAQKLFSIEDNAVLDSIILSNPMLSMLEAEANSYKAKAEMDKKMSLPMFGIGLQYSIMAKNSEEMARMSGMSNMNGMDMVMPMIKISIPIFRRKYNAQQRESRHYREASELKYEDTLNQLHAEYIALKQQLADASRKIDLYAKQQDLSRSTYQLMIREFSAGTTSLTDIIQLERQLLDYSLKKSEAVAGYNTLIAGLEKLVSTSVNE</sequence>
<keyword evidence="8" id="KW-0175">Coiled coil</keyword>
<evidence type="ECO:0000256" key="4">
    <source>
        <dbReference type="ARBA" id="ARBA00022452"/>
    </source>
</evidence>
<name>K5ZWY0_9BACT</name>
<feature type="compositionally biased region" description="Polar residues" evidence="9">
    <location>
        <begin position="206"/>
        <end position="215"/>
    </location>
</feature>
<dbReference type="Gene3D" id="1.20.1600.10">
    <property type="entry name" value="Outer membrane efflux proteins (OEP)"/>
    <property type="match status" value="2"/>
</dbReference>
<feature type="region of interest" description="Disordered" evidence="9">
    <location>
        <begin position="173"/>
        <end position="239"/>
    </location>
</feature>
<gene>
    <name evidence="11" type="ORF">HMPREF1060_00433</name>
</gene>
<keyword evidence="5" id="KW-0812">Transmembrane</keyword>
<dbReference type="SUPFAM" id="SSF56954">
    <property type="entry name" value="Outer membrane efflux proteins (OEP)"/>
    <property type="match status" value="2"/>
</dbReference>
<keyword evidence="10" id="KW-0732">Signal</keyword>
<dbReference type="EMBL" id="AGZQ01000002">
    <property type="protein sequence ID" value="EKN15795.1"/>
    <property type="molecule type" value="Genomic_DNA"/>
</dbReference>
<proteinExistence type="inferred from homology"/>
<keyword evidence="6" id="KW-0472">Membrane</keyword>
<dbReference type="InterPro" id="IPR051906">
    <property type="entry name" value="TolC-like"/>
</dbReference>
<accession>K5ZWY0</accession>
<dbReference type="GO" id="GO:0009279">
    <property type="term" value="C:cell outer membrane"/>
    <property type="evidence" value="ECO:0007669"/>
    <property type="project" value="UniProtKB-SubCell"/>
</dbReference>
<evidence type="ECO:0000256" key="10">
    <source>
        <dbReference type="SAM" id="SignalP"/>
    </source>
</evidence>
<dbReference type="Pfam" id="PF02321">
    <property type="entry name" value="OEP"/>
    <property type="match status" value="1"/>
</dbReference>
<evidence type="ECO:0000313" key="11">
    <source>
        <dbReference type="EMBL" id="EKN15795.1"/>
    </source>
</evidence>
<dbReference type="Proteomes" id="UP000006271">
    <property type="component" value="Unassembled WGS sequence"/>
</dbReference>
<dbReference type="PANTHER" id="PTHR30026:SF20">
    <property type="entry name" value="OUTER MEMBRANE PROTEIN TOLC"/>
    <property type="match status" value="1"/>
</dbReference>
<evidence type="ECO:0000256" key="9">
    <source>
        <dbReference type="SAM" id="MobiDB-lite"/>
    </source>
</evidence>
<dbReference type="GO" id="GO:1990281">
    <property type="term" value="C:efflux pump complex"/>
    <property type="evidence" value="ECO:0007669"/>
    <property type="project" value="TreeGrafter"/>
</dbReference>
<dbReference type="GO" id="GO:0015562">
    <property type="term" value="F:efflux transmembrane transporter activity"/>
    <property type="evidence" value="ECO:0007669"/>
    <property type="project" value="InterPro"/>
</dbReference>
<dbReference type="AlphaFoldDB" id="K5ZWY0"/>
<feature type="coiled-coil region" evidence="8">
    <location>
        <begin position="406"/>
        <end position="433"/>
    </location>
</feature>
<evidence type="ECO:0000256" key="5">
    <source>
        <dbReference type="ARBA" id="ARBA00022692"/>
    </source>
</evidence>
<evidence type="ECO:0000256" key="8">
    <source>
        <dbReference type="SAM" id="Coils"/>
    </source>
</evidence>
<dbReference type="HOGENOM" id="CLU_012817_15_0_10"/>
<evidence type="ECO:0000256" key="3">
    <source>
        <dbReference type="ARBA" id="ARBA00022448"/>
    </source>
</evidence>
<feature type="compositionally biased region" description="Pro residues" evidence="9">
    <location>
        <begin position="176"/>
        <end position="191"/>
    </location>
</feature>
<keyword evidence="4" id="KW-1134">Transmembrane beta strand</keyword>
<comment type="caution">
    <text evidence="11">The sequence shown here is derived from an EMBL/GenBank/DDBJ whole genome shotgun (WGS) entry which is preliminary data.</text>
</comment>
<dbReference type="RefSeq" id="WP_005642717.1">
    <property type="nucleotide sequence ID" value="NZ_JH976452.1"/>
</dbReference>
<keyword evidence="3" id="KW-0813">Transport</keyword>
<dbReference type="GO" id="GO:0015288">
    <property type="term" value="F:porin activity"/>
    <property type="evidence" value="ECO:0007669"/>
    <property type="project" value="TreeGrafter"/>
</dbReference>
<dbReference type="InterPro" id="IPR003423">
    <property type="entry name" value="OMP_efflux"/>
</dbReference>
<comment type="subcellular location">
    <subcellularLocation>
        <location evidence="1">Cell outer membrane</location>
    </subcellularLocation>
</comment>
<evidence type="ECO:0008006" key="13">
    <source>
        <dbReference type="Google" id="ProtNLM"/>
    </source>
</evidence>
<organism evidence="11 12">
    <name type="scientific">Parabacteroides merdae CL03T12C32</name>
    <dbReference type="NCBI Taxonomy" id="999420"/>
    <lineage>
        <taxon>Bacteria</taxon>
        <taxon>Pseudomonadati</taxon>
        <taxon>Bacteroidota</taxon>
        <taxon>Bacteroidia</taxon>
        <taxon>Bacteroidales</taxon>
        <taxon>Tannerellaceae</taxon>
        <taxon>Parabacteroides</taxon>
    </lineage>
</organism>
<evidence type="ECO:0000256" key="1">
    <source>
        <dbReference type="ARBA" id="ARBA00004442"/>
    </source>
</evidence>
<evidence type="ECO:0000313" key="12">
    <source>
        <dbReference type="Proteomes" id="UP000006271"/>
    </source>
</evidence>
<comment type="similarity">
    <text evidence="2">Belongs to the outer membrane factor (OMF) (TC 1.B.17) family.</text>
</comment>
<feature type="chain" id="PRO_5003892131" description="Outer membrane efflux protein" evidence="10">
    <location>
        <begin position="28"/>
        <end position="496"/>
    </location>
</feature>
<reference evidence="11 12" key="1">
    <citation type="submission" date="2012-02" db="EMBL/GenBank/DDBJ databases">
        <title>The Genome Sequence of Parabacteroides merdae CL03T12C32.</title>
        <authorList>
            <consortium name="The Broad Institute Genome Sequencing Platform"/>
            <person name="Earl A."/>
            <person name="Ward D."/>
            <person name="Feldgarden M."/>
            <person name="Gevers D."/>
            <person name="Zitomersky N.L."/>
            <person name="Coyne M.J."/>
            <person name="Comstock L.E."/>
            <person name="Young S.K."/>
            <person name="Zeng Q."/>
            <person name="Gargeya S."/>
            <person name="Fitzgerald M."/>
            <person name="Haas B."/>
            <person name="Abouelleil A."/>
            <person name="Alvarado L."/>
            <person name="Arachchi H.M."/>
            <person name="Berlin A."/>
            <person name="Chapman S.B."/>
            <person name="Gearin G."/>
            <person name="Goldberg J."/>
            <person name="Griggs A."/>
            <person name="Gujja S."/>
            <person name="Hansen M."/>
            <person name="Heiman D."/>
            <person name="Howarth C."/>
            <person name="Larimer J."/>
            <person name="Lui A."/>
            <person name="MacDonald P.J.P."/>
            <person name="McCowen C."/>
            <person name="Montmayeur A."/>
            <person name="Murphy C."/>
            <person name="Neiman D."/>
            <person name="Pearson M."/>
            <person name="Priest M."/>
            <person name="Roberts A."/>
            <person name="Saif S."/>
            <person name="Shea T."/>
            <person name="Sisk P."/>
            <person name="Stolte C."/>
            <person name="Sykes S."/>
            <person name="Wortman J."/>
            <person name="Nusbaum C."/>
            <person name="Birren B."/>
        </authorList>
    </citation>
    <scope>NUCLEOTIDE SEQUENCE [LARGE SCALE GENOMIC DNA]</scope>
    <source>
        <strain evidence="11 12">CL03T12C32</strain>
    </source>
</reference>
<evidence type="ECO:0000256" key="7">
    <source>
        <dbReference type="ARBA" id="ARBA00023237"/>
    </source>
</evidence>
<protein>
    <recommendedName>
        <fullName evidence="13">Outer membrane efflux protein</fullName>
    </recommendedName>
</protein>
<keyword evidence="7" id="KW-0998">Cell outer membrane</keyword>